<reference evidence="5 6" key="1">
    <citation type="submission" date="2018-07" db="EMBL/GenBank/DDBJ databases">
        <title>High-quality-draft genome sequence of Gaiella occulta.</title>
        <authorList>
            <person name="Severino R."/>
            <person name="Froufe H.J.C."/>
            <person name="Rainey F.A."/>
            <person name="Barroso C."/>
            <person name="Albuquerque L."/>
            <person name="Lobo-Da-Cunha A."/>
            <person name="Da Costa M.S."/>
            <person name="Egas C."/>
        </authorList>
    </citation>
    <scope>NUCLEOTIDE SEQUENCE [LARGE SCALE GENOMIC DNA]</scope>
    <source>
        <strain evidence="5 6">F2-233</strain>
    </source>
</reference>
<keyword evidence="2 5" id="KW-0808">Transferase</keyword>
<evidence type="ECO:0000313" key="5">
    <source>
        <dbReference type="EMBL" id="RDI75441.1"/>
    </source>
</evidence>
<organism evidence="5 6">
    <name type="scientific">Gaiella occulta</name>
    <dbReference type="NCBI Taxonomy" id="1002870"/>
    <lineage>
        <taxon>Bacteria</taxon>
        <taxon>Bacillati</taxon>
        <taxon>Actinomycetota</taxon>
        <taxon>Thermoleophilia</taxon>
        <taxon>Gaiellales</taxon>
        <taxon>Gaiellaceae</taxon>
        <taxon>Gaiella</taxon>
    </lineage>
</organism>
<dbReference type="EMBL" id="QQZY01000002">
    <property type="protein sequence ID" value="RDI75441.1"/>
    <property type="molecule type" value="Genomic_DNA"/>
</dbReference>
<evidence type="ECO:0000259" key="4">
    <source>
        <dbReference type="Pfam" id="PF13439"/>
    </source>
</evidence>
<dbReference type="Proteomes" id="UP000254134">
    <property type="component" value="Unassembled WGS sequence"/>
</dbReference>
<dbReference type="RefSeq" id="WP_114795645.1">
    <property type="nucleotide sequence ID" value="NZ_QQZY01000002.1"/>
</dbReference>
<evidence type="ECO:0000313" key="6">
    <source>
        <dbReference type="Proteomes" id="UP000254134"/>
    </source>
</evidence>
<dbReference type="SUPFAM" id="SSF53756">
    <property type="entry name" value="UDP-Glycosyltransferase/glycogen phosphorylase"/>
    <property type="match status" value="1"/>
</dbReference>
<evidence type="ECO:0000256" key="2">
    <source>
        <dbReference type="ARBA" id="ARBA00022679"/>
    </source>
</evidence>
<gene>
    <name evidence="5" type="ORF">Gocc_1239</name>
</gene>
<dbReference type="AlphaFoldDB" id="A0A7M2Z0U9"/>
<dbReference type="Pfam" id="PF13439">
    <property type="entry name" value="Glyco_transf_4"/>
    <property type="match status" value="1"/>
</dbReference>
<dbReference type="OrthoDB" id="9765330at2"/>
<accession>A0A7M2Z0U9</accession>
<keyword evidence="6" id="KW-1185">Reference proteome</keyword>
<evidence type="ECO:0000256" key="1">
    <source>
        <dbReference type="ARBA" id="ARBA00022676"/>
    </source>
</evidence>
<dbReference type="InterPro" id="IPR028098">
    <property type="entry name" value="Glyco_trans_4-like_N"/>
</dbReference>
<dbReference type="GO" id="GO:0016757">
    <property type="term" value="F:glycosyltransferase activity"/>
    <property type="evidence" value="ECO:0007669"/>
    <property type="project" value="UniProtKB-KW"/>
</dbReference>
<proteinExistence type="predicted"/>
<dbReference type="Pfam" id="PF13692">
    <property type="entry name" value="Glyco_trans_1_4"/>
    <property type="match status" value="1"/>
</dbReference>
<dbReference type="PANTHER" id="PTHR12526:SF572">
    <property type="entry name" value="BLL5144 PROTEIN"/>
    <property type="match status" value="1"/>
</dbReference>
<reference evidence="6" key="2">
    <citation type="journal article" date="2019" name="MicrobiologyOpen">
        <title>High-quality draft genome sequence of Gaiella occulta isolated from a 150 meter deep mineral water borehole and comparison with the genome sequences of other deep-branching lineages of the phylum Actinobacteria.</title>
        <authorList>
            <person name="Severino R."/>
            <person name="Froufe H.J.C."/>
            <person name="Barroso C."/>
            <person name="Albuquerque L."/>
            <person name="Lobo-da-Cunha A."/>
            <person name="da Costa M.S."/>
            <person name="Egas C."/>
        </authorList>
    </citation>
    <scope>NUCLEOTIDE SEQUENCE [LARGE SCALE GENOMIC DNA]</scope>
    <source>
        <strain evidence="6">F2-233</strain>
    </source>
</reference>
<evidence type="ECO:0000256" key="3">
    <source>
        <dbReference type="SAM" id="MobiDB-lite"/>
    </source>
</evidence>
<name>A0A7M2Z0U9_9ACTN</name>
<dbReference type="PANTHER" id="PTHR12526">
    <property type="entry name" value="GLYCOSYLTRANSFERASE"/>
    <property type="match status" value="1"/>
</dbReference>
<feature type="region of interest" description="Disordered" evidence="3">
    <location>
        <begin position="640"/>
        <end position="660"/>
    </location>
</feature>
<protein>
    <submittedName>
        <fullName evidence="5">Glycosyl transferases group 1</fullName>
    </submittedName>
</protein>
<feature type="domain" description="Glycosyltransferase subfamily 4-like N-terminal" evidence="4">
    <location>
        <begin position="47"/>
        <end position="166"/>
    </location>
</feature>
<comment type="caution">
    <text evidence="5">The sequence shown here is derived from an EMBL/GenBank/DDBJ whole genome shotgun (WGS) entry which is preliminary data.</text>
</comment>
<keyword evidence="1" id="KW-0328">Glycosyltransferase</keyword>
<sequence>MRTAIVSTYPPRACGIGTFAADVRAALLGVDGIDRVEKVVVVNEPSRPQRPGLVATIAQAVRGDYVRAARILARLDVDVVLLQHEYGIFGGVDGRYVVSLAEELSQPLVVTLHTVLSEPTAHQAEVLAALCRQAERVIVMTETARRLLVESDACAAEKIRVVPHGAPTVLARRAAEYAVERAGADGASTRGTYDAAGERFLLSTFGLLSAGKGLETVIEALPSIVERHPEVLYVVAGRTHPDVTHREGERYRLTLEQAVLDLGLENHVEFDDRFLTVEEIADLLAATDVFVTPYRGREQITSGALTFGIAAGCGVVSTPYWYARDMLASGAGEIVPFADPAALADAVCRYIEEPERLAAARAEARRIGARLAWPSVAEATASVLREAVQLAPRRRSLARLDPRLVSMRRDHLLTLVDDVGIVQHANGVIPSRESGYCVDDVARLAVVALELARRGDEQVWTSIVYRSLAFLQDATDPQTGMRNFMGYDRRWLDDPHVGDHVGRSVWALGEILSTAWVPAVVGPTRRLLDAIVGTLGPETSLRTGAYAVLGLARLDPDRLQPAALLLLERVVDQLAEAYETHASVEWRWFEDALGYDNARLPHALIVGGAALDRDDLTETGLDALRWLGDESGLAEGTLRLTGHHGRRRTEPAPGGGDEQPLDASAFVSAELAAFSVTGDPEHAMRAQRAFDWFLGRNRLHLPLYDFATGGCSDGLGEEATNDNQGAESTLALHRAALLLDAAGLPAVLRQRTRAAATA</sequence>
<dbReference type="Gene3D" id="3.40.50.2000">
    <property type="entry name" value="Glycogen Phosphorylase B"/>
    <property type="match status" value="2"/>
</dbReference>